<dbReference type="SUPFAM" id="SSF55729">
    <property type="entry name" value="Acyl-CoA N-acyltransferases (Nat)"/>
    <property type="match status" value="1"/>
</dbReference>
<protein>
    <submittedName>
        <fullName evidence="2">Uncharacterized protein</fullName>
    </submittedName>
</protein>
<comment type="caution">
    <text evidence="2">The sequence shown here is derived from an EMBL/GenBank/DDBJ whole genome shotgun (WGS) entry which is preliminary data.</text>
</comment>
<dbReference type="Gene3D" id="3.40.630.30">
    <property type="match status" value="1"/>
</dbReference>
<sequence length="322" mass="35824">MYHSRIGVEKSLGEESKVTNASSLPHDGSQVVSQVRQEPRQVAAQTSGRQSSGISGLEYYNSVFSSSIADTAEDRNECFRVRFQVYCIDNGFEDPADNPDGLERDGFDSHSAHSILTHNATGNAIGTVRLVLPDEDGERRVLPMQRIAGEIAADDVAPFPVWRTAEISRFSIVKSFRHHTPDQGFEAQLSSEEWRKMLFHLPLGLIKSCVEMSVREGMTHWAAVMEPALLRLLTRLGIHFNPLGSLVEYHGRRQPCWVDLDAMLARVHAERPDVWDVITDGGRLWPLPQAVGAEAADLNEVEVTVDDVIAAQAMPERRAAMR</sequence>
<feature type="region of interest" description="Disordered" evidence="1">
    <location>
        <begin position="1"/>
        <end position="30"/>
    </location>
</feature>
<dbReference type="Proteomes" id="UP000321523">
    <property type="component" value="Unassembled WGS sequence"/>
</dbReference>
<dbReference type="AlphaFoldDB" id="A0A512E2B1"/>
<dbReference type="Pfam" id="PF13444">
    <property type="entry name" value="Acetyltransf_5"/>
    <property type="match status" value="1"/>
</dbReference>
<organism evidence="2 3">
    <name type="scientific">Skermanella aerolata</name>
    <dbReference type="NCBI Taxonomy" id="393310"/>
    <lineage>
        <taxon>Bacteria</taxon>
        <taxon>Pseudomonadati</taxon>
        <taxon>Pseudomonadota</taxon>
        <taxon>Alphaproteobacteria</taxon>
        <taxon>Rhodospirillales</taxon>
        <taxon>Azospirillaceae</taxon>
        <taxon>Skermanella</taxon>
    </lineage>
</organism>
<reference evidence="2 3" key="1">
    <citation type="submission" date="2019-07" db="EMBL/GenBank/DDBJ databases">
        <title>Whole genome shotgun sequence of Skermanella aerolata NBRC 106429.</title>
        <authorList>
            <person name="Hosoyama A."/>
            <person name="Uohara A."/>
            <person name="Ohji S."/>
            <person name="Ichikawa N."/>
        </authorList>
    </citation>
    <scope>NUCLEOTIDE SEQUENCE [LARGE SCALE GENOMIC DNA]</scope>
    <source>
        <strain evidence="2 3">NBRC 106429</strain>
    </source>
</reference>
<dbReference type="OrthoDB" id="582214at2"/>
<proteinExistence type="predicted"/>
<name>A0A512E2B1_9PROT</name>
<dbReference type="RefSeq" id="WP_052832585.1">
    <property type="nucleotide sequence ID" value="NZ_BJYZ01000052.1"/>
</dbReference>
<evidence type="ECO:0000256" key="1">
    <source>
        <dbReference type="SAM" id="MobiDB-lite"/>
    </source>
</evidence>
<feature type="compositionally biased region" description="Basic and acidic residues" evidence="1">
    <location>
        <begin position="1"/>
        <end position="17"/>
    </location>
</feature>
<accession>A0A512E2B1</accession>
<dbReference type="EMBL" id="BJYZ01000052">
    <property type="protein sequence ID" value="GEO42868.1"/>
    <property type="molecule type" value="Genomic_DNA"/>
</dbReference>
<keyword evidence="3" id="KW-1185">Reference proteome</keyword>
<evidence type="ECO:0000313" key="3">
    <source>
        <dbReference type="Proteomes" id="UP000321523"/>
    </source>
</evidence>
<gene>
    <name evidence="2" type="ORF">SAE02_70160</name>
</gene>
<evidence type="ECO:0000313" key="2">
    <source>
        <dbReference type="EMBL" id="GEO42868.1"/>
    </source>
</evidence>
<dbReference type="InterPro" id="IPR016181">
    <property type="entry name" value="Acyl_CoA_acyltransferase"/>
</dbReference>
<dbReference type="NCBIfam" id="TIGR03694">
    <property type="entry name" value="exosort_acyl"/>
    <property type="match status" value="1"/>
</dbReference>
<dbReference type="InterPro" id="IPR022484">
    <property type="entry name" value="PEP-CTERM/exosrtase_acylTfrase"/>
</dbReference>